<name>A0AAP6Y6W2_9GAMM</name>
<dbReference type="InterPro" id="IPR029063">
    <property type="entry name" value="SAM-dependent_MTases_sf"/>
</dbReference>
<organism evidence="2 3">
    <name type="scientific">Pseudoalteromonas arctica</name>
    <dbReference type="NCBI Taxonomy" id="394751"/>
    <lineage>
        <taxon>Bacteria</taxon>
        <taxon>Pseudomonadati</taxon>
        <taxon>Pseudomonadota</taxon>
        <taxon>Gammaproteobacteria</taxon>
        <taxon>Alteromonadales</taxon>
        <taxon>Pseudoalteromonadaceae</taxon>
        <taxon>Pseudoalteromonas</taxon>
    </lineage>
</organism>
<dbReference type="EMBL" id="JABBYB010000006">
    <property type="protein sequence ID" value="NMP03419.1"/>
    <property type="molecule type" value="Genomic_DNA"/>
</dbReference>
<evidence type="ECO:0000313" key="3">
    <source>
        <dbReference type="Proteomes" id="UP000549590"/>
    </source>
</evidence>
<dbReference type="Gene3D" id="3.40.50.150">
    <property type="entry name" value="Vaccinia Virus protein VP39"/>
    <property type="match status" value="1"/>
</dbReference>
<dbReference type="Pfam" id="PF05050">
    <property type="entry name" value="Methyltransf_21"/>
    <property type="match status" value="1"/>
</dbReference>
<dbReference type="GO" id="GO:0032259">
    <property type="term" value="P:methylation"/>
    <property type="evidence" value="ECO:0007669"/>
    <property type="project" value="UniProtKB-KW"/>
</dbReference>
<dbReference type="Proteomes" id="UP000549590">
    <property type="component" value="Unassembled WGS sequence"/>
</dbReference>
<accession>A0AAP6Y6W2</accession>
<keyword evidence="2" id="KW-0808">Transferase</keyword>
<comment type="caution">
    <text evidence="2">The sequence shown here is derived from an EMBL/GenBank/DDBJ whole genome shotgun (WGS) entry which is preliminary data.</text>
</comment>
<protein>
    <submittedName>
        <fullName evidence="2">FkbM family methyltransferase</fullName>
    </submittedName>
</protein>
<dbReference type="NCBIfam" id="TIGR01444">
    <property type="entry name" value="fkbM_fam"/>
    <property type="match status" value="1"/>
</dbReference>
<dbReference type="GO" id="GO:0008168">
    <property type="term" value="F:methyltransferase activity"/>
    <property type="evidence" value="ECO:0007669"/>
    <property type="project" value="UniProtKB-KW"/>
</dbReference>
<gene>
    <name evidence="2" type="ORF">HHE94_11975</name>
</gene>
<dbReference type="PANTHER" id="PTHR34203">
    <property type="entry name" value="METHYLTRANSFERASE, FKBM FAMILY PROTEIN"/>
    <property type="match status" value="1"/>
</dbReference>
<dbReference type="RefSeq" id="WP_169044502.1">
    <property type="nucleotide sequence ID" value="NZ_JABBYB010000006.1"/>
</dbReference>
<dbReference type="InterPro" id="IPR052514">
    <property type="entry name" value="SAM-dependent_MTase"/>
</dbReference>
<proteinExistence type="predicted"/>
<dbReference type="SUPFAM" id="SSF53335">
    <property type="entry name" value="S-adenosyl-L-methionine-dependent methyltransferases"/>
    <property type="match status" value="1"/>
</dbReference>
<feature type="domain" description="Methyltransferase FkbM" evidence="1">
    <location>
        <begin position="140"/>
        <end position="295"/>
    </location>
</feature>
<keyword evidence="2" id="KW-0489">Methyltransferase</keyword>
<dbReference type="AlphaFoldDB" id="A0AAP6Y6W2"/>
<reference evidence="2 3" key="1">
    <citation type="submission" date="2020-04" db="EMBL/GenBank/DDBJ databases">
        <title>Genome sequencing and assembly of Pseudoalteromonas arctica.</title>
        <authorList>
            <person name="Cook G.M."/>
        </authorList>
    </citation>
    <scope>NUCLEOTIDE SEQUENCE [LARGE SCALE GENOMIC DNA]</scope>
    <source>
        <strain evidence="2 3">NEC-BIFX-2020_001</strain>
    </source>
</reference>
<evidence type="ECO:0000259" key="1">
    <source>
        <dbReference type="Pfam" id="PF05050"/>
    </source>
</evidence>
<dbReference type="PANTHER" id="PTHR34203:SF15">
    <property type="entry name" value="SLL1173 PROTEIN"/>
    <property type="match status" value="1"/>
</dbReference>
<evidence type="ECO:0000313" key="2">
    <source>
        <dbReference type="EMBL" id="NMP03419.1"/>
    </source>
</evidence>
<dbReference type="InterPro" id="IPR006342">
    <property type="entry name" value="FkbM_mtfrase"/>
</dbReference>
<sequence length="316" mass="35924">MNKASHLFVWLSKRYITLYKPSVLIIDNNNYFVNKVDDFQLTFDALLDESSRDKFITYIAYNYIKSYGTRLPFDHHYFNDEVAKLELIANKVVDGFVAENSFSKTIYVPFEPFGHVINYKLEQYAFKDWLRVEKGDVVLDCGGANGDTALYFVANGAEKVYSFEFLKSNIEKFKAVLDKNSDCKGQVSIIEKALWDRSGIKLSFEDNGNASTVSEAKIAEDNLVDTISIDDFLQQNNSSVDFIKMDIEGAELSALKGAKESIIKYKPKLAICVYHKDCDLVEIPKFILSLGCGYKFNFDYYTDTGAEAVLYAKVVN</sequence>